<dbReference type="Pfam" id="PF14223">
    <property type="entry name" value="Retrotran_gag_2"/>
    <property type="match status" value="1"/>
</dbReference>
<dbReference type="Proteomes" id="UP001459277">
    <property type="component" value="Unassembled WGS sequence"/>
</dbReference>
<protein>
    <submittedName>
        <fullName evidence="1">Uncharacterized protein</fullName>
    </submittedName>
</protein>
<comment type="caution">
    <text evidence="1">The sequence shown here is derived from an EMBL/GenBank/DDBJ whole genome shotgun (WGS) entry which is preliminary data.</text>
</comment>
<evidence type="ECO:0000313" key="2">
    <source>
        <dbReference type="Proteomes" id="UP001459277"/>
    </source>
</evidence>
<evidence type="ECO:0000313" key="1">
    <source>
        <dbReference type="EMBL" id="KAL0015469.1"/>
    </source>
</evidence>
<proteinExistence type="predicted"/>
<dbReference type="EMBL" id="JAZDWU010000001">
    <property type="protein sequence ID" value="KAL0015469.1"/>
    <property type="molecule type" value="Genomic_DNA"/>
</dbReference>
<organism evidence="1 2">
    <name type="scientific">Lithocarpus litseifolius</name>
    <dbReference type="NCBI Taxonomy" id="425828"/>
    <lineage>
        <taxon>Eukaryota</taxon>
        <taxon>Viridiplantae</taxon>
        <taxon>Streptophyta</taxon>
        <taxon>Embryophyta</taxon>
        <taxon>Tracheophyta</taxon>
        <taxon>Spermatophyta</taxon>
        <taxon>Magnoliopsida</taxon>
        <taxon>eudicotyledons</taxon>
        <taxon>Gunneridae</taxon>
        <taxon>Pentapetalae</taxon>
        <taxon>rosids</taxon>
        <taxon>fabids</taxon>
        <taxon>Fagales</taxon>
        <taxon>Fagaceae</taxon>
        <taxon>Lithocarpus</taxon>
    </lineage>
</organism>
<dbReference type="PANTHER" id="PTHR47481:SF31">
    <property type="entry name" value="OS01G0873500 PROTEIN"/>
    <property type="match status" value="1"/>
</dbReference>
<sequence length="139" mass="15737">MKLKLLKVKVQAQLRFNSKRTVRGAYTTIVNLDFLIWKSKEKALLTFMSSTLTPTILALTVGCSSALEVWKVLENRFSSISRSHVMNLKGELHNIKKGADLVDLYLQKIKVVRDKLLAVGVIMDDEELLHIILKGLSKE</sequence>
<gene>
    <name evidence="1" type="ORF">SO802_002538</name>
</gene>
<dbReference type="AlphaFoldDB" id="A0AAW2DZ67"/>
<dbReference type="PANTHER" id="PTHR47481">
    <property type="match status" value="1"/>
</dbReference>
<keyword evidence="2" id="KW-1185">Reference proteome</keyword>
<name>A0AAW2DZ67_9ROSI</name>
<accession>A0AAW2DZ67</accession>
<reference evidence="1 2" key="1">
    <citation type="submission" date="2024-01" db="EMBL/GenBank/DDBJ databases">
        <title>A telomere-to-telomere, gap-free genome of sweet tea (Lithocarpus litseifolius).</title>
        <authorList>
            <person name="Zhou J."/>
        </authorList>
    </citation>
    <scope>NUCLEOTIDE SEQUENCE [LARGE SCALE GENOMIC DNA]</scope>
    <source>
        <strain evidence="1">Zhou-2022a</strain>
        <tissue evidence="1">Leaf</tissue>
    </source>
</reference>